<keyword evidence="5" id="KW-0735">Signal-anchor</keyword>
<protein>
    <recommendedName>
        <fullName evidence="12">Hexosyltransferase</fullName>
    </recommendedName>
</protein>
<dbReference type="PANTHER" id="PTHR12369:SF11">
    <property type="entry name" value="HEXOSYLTRANSFERASE"/>
    <property type="match status" value="1"/>
</dbReference>
<dbReference type="Gramene" id="CDF32066">
    <property type="protein sequence ID" value="CDF32066"/>
    <property type="gene ID" value="CHC_T00001315001"/>
</dbReference>
<evidence type="ECO:0000256" key="1">
    <source>
        <dbReference type="ARBA" id="ARBA00004323"/>
    </source>
</evidence>
<dbReference type="Proteomes" id="UP000012073">
    <property type="component" value="Unassembled WGS sequence"/>
</dbReference>
<dbReference type="InterPro" id="IPR051227">
    <property type="entry name" value="CS_glycosyltransferase"/>
</dbReference>
<evidence type="ECO:0000256" key="2">
    <source>
        <dbReference type="ARBA" id="ARBA00009239"/>
    </source>
</evidence>
<dbReference type="PANTHER" id="PTHR12369">
    <property type="entry name" value="CHONDROITIN SYNTHASE"/>
    <property type="match status" value="1"/>
</dbReference>
<evidence type="ECO:0000256" key="5">
    <source>
        <dbReference type="ARBA" id="ARBA00022968"/>
    </source>
</evidence>
<sequence length="554" mass="62284">MKHPSQPRRFSRPAPHPPATSTVFAPFPPSASRRKSFRPMPSSQHSPALIKRLPLSRQSLVFLLLAASLAFLFVLTAQTGDTLAPDGLTRYTHAAAHFRKQLDPAALPQYYRERSEIIDKEHPLNRPDEREYVIVDDVSDPFFQKCMVDPDHAVMHQSLRRGPDQKEIDGRKSAKQPRDFEDTFATIDRKRYLFHPDRPAVQTVDSLGAGLDKQLEDAVTVATAVVEKDAGGVLKDVEVPISYIRTTRRDGTQIILNIGGSINKTETGQVSRARRVVTVSSGYGRPCEVSFTRPREMVKIHVLLAYSNRPHRLAAFLNMFADYFKAAKTDLVKVVVSTTKEEKSFVAKAAKERSELTAERFAIITSNGDELGNFSRAVAMREAAKTVPEDDVIFMSDADLSIGGNFLQNCRVNIVKGYQVWFPIMFSLYPYGKSLSSKDGLWRRSSYGMACMYKGDFSKVGGFGGNEETDFTGWGSEDVFIYNQFRDNEKYAVLRTLEPGLQHNWHGKDCERNEHYENCMRTVYMTIGSQDAIAKLMSEKNVDVSSLTKDAKPV</sequence>
<dbReference type="InterPro" id="IPR008428">
    <property type="entry name" value="Chond_GalNAc"/>
</dbReference>
<evidence type="ECO:0000313" key="11">
    <source>
        <dbReference type="Proteomes" id="UP000012073"/>
    </source>
</evidence>
<keyword evidence="7" id="KW-0333">Golgi apparatus</keyword>
<feature type="region of interest" description="Disordered" evidence="9">
    <location>
        <begin position="1"/>
        <end position="46"/>
    </location>
</feature>
<dbReference type="EMBL" id="HG001459">
    <property type="protein sequence ID" value="CDF32066.1"/>
    <property type="molecule type" value="Genomic_DNA"/>
</dbReference>
<evidence type="ECO:0000256" key="3">
    <source>
        <dbReference type="ARBA" id="ARBA00022679"/>
    </source>
</evidence>
<dbReference type="Pfam" id="PF05679">
    <property type="entry name" value="CHGN"/>
    <property type="match status" value="1"/>
</dbReference>
<accession>R7Q405</accession>
<evidence type="ECO:0000256" key="6">
    <source>
        <dbReference type="ARBA" id="ARBA00022989"/>
    </source>
</evidence>
<evidence type="ECO:0000256" key="4">
    <source>
        <dbReference type="ARBA" id="ARBA00022692"/>
    </source>
</evidence>
<name>R7Q405_CHOCR</name>
<evidence type="ECO:0000256" key="7">
    <source>
        <dbReference type="ARBA" id="ARBA00023034"/>
    </source>
</evidence>
<keyword evidence="11" id="KW-1185">Reference proteome</keyword>
<dbReference type="OrthoDB" id="431432at2759"/>
<reference evidence="11" key="1">
    <citation type="journal article" date="2013" name="Proc. Natl. Acad. Sci. U.S.A.">
        <title>Genome structure and metabolic features in the red seaweed Chondrus crispus shed light on evolution of the Archaeplastida.</title>
        <authorList>
            <person name="Collen J."/>
            <person name="Porcel B."/>
            <person name="Carre W."/>
            <person name="Ball S.G."/>
            <person name="Chaparro C."/>
            <person name="Tonon T."/>
            <person name="Barbeyron T."/>
            <person name="Michel G."/>
            <person name="Noel B."/>
            <person name="Valentin K."/>
            <person name="Elias M."/>
            <person name="Artiguenave F."/>
            <person name="Arun A."/>
            <person name="Aury J.M."/>
            <person name="Barbosa-Neto J.F."/>
            <person name="Bothwell J.H."/>
            <person name="Bouget F.Y."/>
            <person name="Brillet L."/>
            <person name="Cabello-Hurtado F."/>
            <person name="Capella-Gutierrez S."/>
            <person name="Charrier B."/>
            <person name="Cladiere L."/>
            <person name="Cock J.M."/>
            <person name="Coelho S.M."/>
            <person name="Colleoni C."/>
            <person name="Czjzek M."/>
            <person name="Da Silva C."/>
            <person name="Delage L."/>
            <person name="Denoeud F."/>
            <person name="Deschamps P."/>
            <person name="Dittami S.M."/>
            <person name="Gabaldon T."/>
            <person name="Gachon C.M."/>
            <person name="Groisillier A."/>
            <person name="Herve C."/>
            <person name="Jabbari K."/>
            <person name="Katinka M."/>
            <person name="Kloareg B."/>
            <person name="Kowalczyk N."/>
            <person name="Labadie K."/>
            <person name="Leblanc C."/>
            <person name="Lopez P.J."/>
            <person name="McLachlan D.H."/>
            <person name="Meslet-Cladiere L."/>
            <person name="Moustafa A."/>
            <person name="Nehr Z."/>
            <person name="Nyvall Collen P."/>
            <person name="Panaud O."/>
            <person name="Partensky F."/>
            <person name="Poulain J."/>
            <person name="Rensing S.A."/>
            <person name="Rousvoal S."/>
            <person name="Samson G."/>
            <person name="Symeonidi A."/>
            <person name="Weissenbach J."/>
            <person name="Zambounis A."/>
            <person name="Wincker P."/>
            <person name="Boyen C."/>
        </authorList>
    </citation>
    <scope>NUCLEOTIDE SEQUENCE [LARGE SCALE GENOMIC DNA]</scope>
    <source>
        <strain evidence="11">cv. Stackhouse</strain>
    </source>
</reference>
<proteinExistence type="inferred from homology"/>
<keyword evidence="3" id="KW-0808">Transferase</keyword>
<comment type="similarity">
    <text evidence="2">Belongs to the chondroitin N-acetylgalactosaminyltransferase family.</text>
</comment>
<dbReference type="InterPro" id="IPR029044">
    <property type="entry name" value="Nucleotide-diphossugar_trans"/>
</dbReference>
<keyword evidence="8" id="KW-0472">Membrane</keyword>
<keyword evidence="4" id="KW-0812">Transmembrane</keyword>
<gene>
    <name evidence="10" type="ORF">CHC_T00001315001</name>
</gene>
<dbReference type="RefSeq" id="XP_005711731.1">
    <property type="nucleotide sequence ID" value="XM_005711674.1"/>
</dbReference>
<keyword evidence="6" id="KW-1133">Transmembrane helix</keyword>
<dbReference type="AlphaFoldDB" id="R7Q405"/>
<evidence type="ECO:0000256" key="8">
    <source>
        <dbReference type="ARBA" id="ARBA00023136"/>
    </source>
</evidence>
<feature type="compositionally biased region" description="Basic residues" evidence="9">
    <location>
        <begin position="1"/>
        <end position="11"/>
    </location>
</feature>
<dbReference type="Gene3D" id="3.90.550.10">
    <property type="entry name" value="Spore Coat Polysaccharide Biosynthesis Protein SpsA, Chain A"/>
    <property type="match status" value="1"/>
</dbReference>
<comment type="subcellular location">
    <subcellularLocation>
        <location evidence="1">Golgi apparatus membrane</location>
        <topology evidence="1">Single-pass type II membrane protein</topology>
    </subcellularLocation>
</comment>
<dbReference type="SUPFAM" id="SSF53448">
    <property type="entry name" value="Nucleotide-diphospho-sugar transferases"/>
    <property type="match status" value="1"/>
</dbReference>
<evidence type="ECO:0000313" key="10">
    <source>
        <dbReference type="EMBL" id="CDF32066.1"/>
    </source>
</evidence>
<organism evidence="10 11">
    <name type="scientific">Chondrus crispus</name>
    <name type="common">Carrageen Irish moss</name>
    <name type="synonym">Polymorpha crispa</name>
    <dbReference type="NCBI Taxonomy" id="2769"/>
    <lineage>
        <taxon>Eukaryota</taxon>
        <taxon>Rhodophyta</taxon>
        <taxon>Florideophyceae</taxon>
        <taxon>Rhodymeniophycidae</taxon>
        <taxon>Gigartinales</taxon>
        <taxon>Gigartinaceae</taxon>
        <taxon>Chondrus</taxon>
    </lineage>
</organism>
<dbReference type="GO" id="GO:0000139">
    <property type="term" value="C:Golgi membrane"/>
    <property type="evidence" value="ECO:0007669"/>
    <property type="project" value="UniProtKB-SubCell"/>
</dbReference>
<evidence type="ECO:0008006" key="12">
    <source>
        <dbReference type="Google" id="ProtNLM"/>
    </source>
</evidence>
<dbReference type="GO" id="GO:0008376">
    <property type="term" value="F:acetylgalactosaminyltransferase activity"/>
    <property type="evidence" value="ECO:0007669"/>
    <property type="project" value="InterPro"/>
</dbReference>
<evidence type="ECO:0000256" key="9">
    <source>
        <dbReference type="SAM" id="MobiDB-lite"/>
    </source>
</evidence>
<dbReference type="GO" id="GO:0032580">
    <property type="term" value="C:Golgi cisterna membrane"/>
    <property type="evidence" value="ECO:0007669"/>
    <property type="project" value="InterPro"/>
</dbReference>
<dbReference type="KEGG" id="ccp:CHC_T00001315001"/>
<dbReference type="GeneID" id="17319449"/>